<protein>
    <submittedName>
        <fullName evidence="2">Uncharacterized protein</fullName>
    </submittedName>
</protein>
<dbReference type="AlphaFoldDB" id="A0A4R1BCI4"/>
<evidence type="ECO:0000256" key="1">
    <source>
        <dbReference type="SAM" id="Phobius"/>
    </source>
</evidence>
<feature type="transmembrane region" description="Helical" evidence="1">
    <location>
        <begin position="15"/>
        <end position="34"/>
    </location>
</feature>
<evidence type="ECO:0000313" key="3">
    <source>
        <dbReference type="Proteomes" id="UP000295443"/>
    </source>
</evidence>
<evidence type="ECO:0000313" key="2">
    <source>
        <dbReference type="EMBL" id="TCJ14668.1"/>
    </source>
</evidence>
<proteinExistence type="predicted"/>
<organism evidence="2 3">
    <name type="scientific">Parasulfuritortus cantonensis</name>
    <dbReference type="NCBI Taxonomy" id="2528202"/>
    <lineage>
        <taxon>Bacteria</taxon>
        <taxon>Pseudomonadati</taxon>
        <taxon>Pseudomonadota</taxon>
        <taxon>Betaproteobacteria</taxon>
        <taxon>Nitrosomonadales</taxon>
        <taxon>Thiobacillaceae</taxon>
        <taxon>Parasulfuritortus</taxon>
    </lineage>
</organism>
<dbReference type="RefSeq" id="WP_131446964.1">
    <property type="nucleotide sequence ID" value="NZ_SJZB01000034.1"/>
</dbReference>
<reference evidence="2 3" key="1">
    <citation type="submission" date="2019-03" db="EMBL/GenBank/DDBJ databases">
        <title>Genome sequence of Thiobacillaceae bacterium LSR1, a sulfur-oxidizing bacterium isolated from freshwater sediment.</title>
        <authorList>
            <person name="Li S."/>
        </authorList>
    </citation>
    <scope>NUCLEOTIDE SEQUENCE [LARGE SCALE GENOMIC DNA]</scope>
    <source>
        <strain evidence="2 3">LSR1</strain>
    </source>
</reference>
<keyword evidence="1" id="KW-0812">Transmembrane</keyword>
<gene>
    <name evidence="2" type="ORF">EZJ19_09480</name>
</gene>
<dbReference type="EMBL" id="SJZB01000034">
    <property type="protein sequence ID" value="TCJ14668.1"/>
    <property type="molecule type" value="Genomic_DNA"/>
</dbReference>
<keyword evidence="1" id="KW-1133">Transmembrane helix</keyword>
<keyword evidence="3" id="KW-1185">Reference proteome</keyword>
<comment type="caution">
    <text evidence="2">The sequence shown here is derived from an EMBL/GenBank/DDBJ whole genome shotgun (WGS) entry which is preliminary data.</text>
</comment>
<name>A0A4R1BCI4_9PROT</name>
<dbReference type="Proteomes" id="UP000295443">
    <property type="component" value="Unassembled WGS sequence"/>
</dbReference>
<sequence length="157" mass="15980">MGKPGAGGGLMGPRGIAAVVALAVAVGLAGFIQWQHGPAGELRRLLGPDGRALAGGARLAAWQPDPDARPMGYYLQRRLDAAACRALATSTGLVPAPVPALAEAVWRLPAGLDFPGWVAPAATPGRAVQASGRVGQAVVWLRCYDGNAYLVVLPASP</sequence>
<accession>A0A4R1BCI4</accession>
<keyword evidence="1" id="KW-0472">Membrane</keyword>